<gene>
    <name evidence="2" type="ORF">AB1Y20_003319</name>
</gene>
<evidence type="ECO:0000313" key="3">
    <source>
        <dbReference type="Proteomes" id="UP001515480"/>
    </source>
</evidence>
<comment type="caution">
    <text evidence="2">The sequence shown here is derived from an EMBL/GenBank/DDBJ whole genome shotgun (WGS) entry which is preliminary data.</text>
</comment>
<evidence type="ECO:0000313" key="2">
    <source>
        <dbReference type="EMBL" id="KAL1519051.1"/>
    </source>
</evidence>
<evidence type="ECO:0000256" key="1">
    <source>
        <dbReference type="SAM" id="SignalP"/>
    </source>
</evidence>
<keyword evidence="1" id="KW-0732">Signal</keyword>
<proteinExistence type="predicted"/>
<keyword evidence="3" id="KW-1185">Reference proteome</keyword>
<reference evidence="2 3" key="1">
    <citation type="journal article" date="2024" name="Science">
        <title>Giant polyketide synthase enzymes in the biosynthesis of giant marine polyether toxins.</title>
        <authorList>
            <person name="Fallon T.R."/>
            <person name="Shende V.V."/>
            <person name="Wierzbicki I.H."/>
            <person name="Pendleton A.L."/>
            <person name="Watervoot N.F."/>
            <person name="Auber R.P."/>
            <person name="Gonzalez D.J."/>
            <person name="Wisecaver J.H."/>
            <person name="Moore B.S."/>
        </authorList>
    </citation>
    <scope>NUCLEOTIDE SEQUENCE [LARGE SCALE GENOMIC DNA]</scope>
    <source>
        <strain evidence="2 3">12B1</strain>
    </source>
</reference>
<name>A0AB34JBP2_PRYPA</name>
<accession>A0AB34JBP2</accession>
<organism evidence="2 3">
    <name type="scientific">Prymnesium parvum</name>
    <name type="common">Toxic golden alga</name>
    <dbReference type="NCBI Taxonomy" id="97485"/>
    <lineage>
        <taxon>Eukaryota</taxon>
        <taxon>Haptista</taxon>
        <taxon>Haptophyta</taxon>
        <taxon>Prymnesiophyceae</taxon>
        <taxon>Prymnesiales</taxon>
        <taxon>Prymnesiaceae</taxon>
        <taxon>Prymnesium</taxon>
    </lineage>
</organism>
<feature type="chain" id="PRO_5044196781" evidence="1">
    <location>
        <begin position="27"/>
        <end position="216"/>
    </location>
</feature>
<feature type="signal peptide" evidence="1">
    <location>
        <begin position="1"/>
        <end position="26"/>
    </location>
</feature>
<dbReference type="Proteomes" id="UP001515480">
    <property type="component" value="Unassembled WGS sequence"/>
</dbReference>
<sequence length="216" mass="22375">MWSGAQRSLSPLLLAVALSSVARVSGQAGCGQTSQTIDLSTVSNPSVSVSFTNTEGNPETQGTYSGGFFILTAAETVFPNGYVRVANVGTGPSGAFDMIVRLSSTQESYDQADLTFTFSYALSGGTSVVLTENGLMCLGIGVQQSTCTAGNTLVASTATCNAGATNLRGAVEFNITMVFAGTLTQYPDFKNDVYFTGIDVDGDANPSNIFELISCV</sequence>
<protein>
    <submittedName>
        <fullName evidence="2">Uncharacterized protein</fullName>
    </submittedName>
</protein>
<dbReference type="EMBL" id="JBGBPQ010000010">
    <property type="protein sequence ID" value="KAL1519051.1"/>
    <property type="molecule type" value="Genomic_DNA"/>
</dbReference>
<dbReference type="AlphaFoldDB" id="A0AB34JBP2"/>